<dbReference type="PROSITE" id="PS50109">
    <property type="entry name" value="HIS_KIN"/>
    <property type="match status" value="1"/>
</dbReference>
<accession>A0ABN8JYB2</accession>
<dbReference type="SUPFAM" id="SSF47384">
    <property type="entry name" value="Homodimeric domain of signal transducing histidine kinase"/>
    <property type="match status" value="1"/>
</dbReference>
<dbReference type="PANTHER" id="PTHR43065:SF10">
    <property type="entry name" value="PEROXIDE STRESS-ACTIVATED HISTIDINE KINASE MAK3"/>
    <property type="match status" value="1"/>
</dbReference>
<feature type="domain" description="Histidine kinase" evidence="10">
    <location>
        <begin position="465"/>
        <end position="682"/>
    </location>
</feature>
<dbReference type="CDD" id="cd00082">
    <property type="entry name" value="HisKA"/>
    <property type="match status" value="1"/>
</dbReference>
<feature type="chain" id="PRO_5046419162" description="histidine kinase" evidence="9">
    <location>
        <begin position="18"/>
        <end position="685"/>
    </location>
</feature>
<gene>
    <name evidence="11" type="ORF">MES4922_30429</name>
</gene>
<feature type="signal peptide" evidence="9">
    <location>
        <begin position="1"/>
        <end position="17"/>
    </location>
</feature>
<evidence type="ECO:0000256" key="5">
    <source>
        <dbReference type="ARBA" id="ARBA00022741"/>
    </source>
</evidence>
<dbReference type="EC" id="2.7.13.3" evidence="2"/>
<comment type="caution">
    <text evidence="11">The sequence shown here is derived from an EMBL/GenBank/DDBJ whole genome shotgun (WGS) entry which is preliminary data.</text>
</comment>
<comment type="catalytic activity">
    <reaction evidence="1">
        <text>ATP + protein L-histidine = ADP + protein N-phospho-L-histidine.</text>
        <dbReference type="EC" id="2.7.13.3"/>
    </reaction>
</comment>
<dbReference type="Proteomes" id="UP001152604">
    <property type="component" value="Unassembled WGS sequence"/>
</dbReference>
<evidence type="ECO:0000256" key="9">
    <source>
        <dbReference type="SAM" id="SignalP"/>
    </source>
</evidence>
<keyword evidence="4 11" id="KW-0808">Transferase</keyword>
<dbReference type="PANTHER" id="PTHR43065">
    <property type="entry name" value="SENSOR HISTIDINE KINASE"/>
    <property type="match status" value="1"/>
</dbReference>
<dbReference type="Gene3D" id="3.30.565.10">
    <property type="entry name" value="Histidine kinase-like ATPase, C-terminal domain"/>
    <property type="match status" value="1"/>
</dbReference>
<evidence type="ECO:0000256" key="3">
    <source>
        <dbReference type="ARBA" id="ARBA00022553"/>
    </source>
</evidence>
<keyword evidence="3" id="KW-0597">Phosphoprotein</keyword>
<dbReference type="Gene3D" id="1.10.287.130">
    <property type="match status" value="1"/>
</dbReference>
<evidence type="ECO:0000256" key="1">
    <source>
        <dbReference type="ARBA" id="ARBA00000085"/>
    </source>
</evidence>
<name>A0ABN8JYB2_9HYPH</name>
<dbReference type="Pfam" id="PF00512">
    <property type="entry name" value="HisKA"/>
    <property type="match status" value="1"/>
</dbReference>
<evidence type="ECO:0000259" key="10">
    <source>
        <dbReference type="PROSITE" id="PS50109"/>
    </source>
</evidence>
<dbReference type="EMBL" id="CAKXZS010000023">
    <property type="protein sequence ID" value="CAH2402055.1"/>
    <property type="molecule type" value="Genomic_DNA"/>
</dbReference>
<dbReference type="InterPro" id="IPR036097">
    <property type="entry name" value="HisK_dim/P_sf"/>
</dbReference>
<dbReference type="Pfam" id="PF02518">
    <property type="entry name" value="HATPase_c"/>
    <property type="match status" value="1"/>
</dbReference>
<protein>
    <recommendedName>
        <fullName evidence="2">histidine kinase</fullName>
        <ecNumber evidence="2">2.7.13.3</ecNumber>
    </recommendedName>
</protein>
<organism evidence="11 12">
    <name type="scientific">Mesorhizobium ventifaucium</name>
    <dbReference type="NCBI Taxonomy" id="666020"/>
    <lineage>
        <taxon>Bacteria</taxon>
        <taxon>Pseudomonadati</taxon>
        <taxon>Pseudomonadota</taxon>
        <taxon>Alphaproteobacteria</taxon>
        <taxon>Hyphomicrobiales</taxon>
        <taxon>Phyllobacteriaceae</taxon>
        <taxon>Mesorhizobium</taxon>
    </lineage>
</organism>
<keyword evidence="12" id="KW-1185">Reference proteome</keyword>
<keyword evidence="6 11" id="KW-0418">Kinase</keyword>
<keyword evidence="8" id="KW-0902">Two-component regulatory system</keyword>
<evidence type="ECO:0000313" key="11">
    <source>
        <dbReference type="EMBL" id="CAH2402055.1"/>
    </source>
</evidence>
<dbReference type="InterPro" id="IPR005467">
    <property type="entry name" value="His_kinase_dom"/>
</dbReference>
<dbReference type="SMART" id="SM00388">
    <property type="entry name" value="HisKA"/>
    <property type="match status" value="1"/>
</dbReference>
<keyword evidence="7" id="KW-0067">ATP-binding</keyword>
<dbReference type="SUPFAM" id="SSF55874">
    <property type="entry name" value="ATPase domain of HSP90 chaperone/DNA topoisomerase II/histidine kinase"/>
    <property type="match status" value="1"/>
</dbReference>
<evidence type="ECO:0000256" key="6">
    <source>
        <dbReference type="ARBA" id="ARBA00022777"/>
    </source>
</evidence>
<evidence type="ECO:0000256" key="8">
    <source>
        <dbReference type="ARBA" id="ARBA00023012"/>
    </source>
</evidence>
<dbReference type="InterPro" id="IPR003661">
    <property type="entry name" value="HisK_dim/P_dom"/>
</dbReference>
<dbReference type="SMART" id="SM00387">
    <property type="entry name" value="HATPase_c"/>
    <property type="match status" value="1"/>
</dbReference>
<evidence type="ECO:0000256" key="2">
    <source>
        <dbReference type="ARBA" id="ARBA00012438"/>
    </source>
</evidence>
<proteinExistence type="predicted"/>
<keyword evidence="5" id="KW-0547">Nucleotide-binding</keyword>
<dbReference type="InterPro" id="IPR004358">
    <property type="entry name" value="Sig_transdc_His_kin-like_C"/>
</dbReference>
<evidence type="ECO:0000256" key="7">
    <source>
        <dbReference type="ARBA" id="ARBA00022840"/>
    </source>
</evidence>
<dbReference type="InterPro" id="IPR036890">
    <property type="entry name" value="HATPase_C_sf"/>
</dbReference>
<sequence length="685" mass="75081">MVRTMLALSCLALPSHARSLLPLVIAFFASRTCNPPGIFRLTVRAIRCLGRLASAVSKTALIRSYNGRSTRNVLSAATILAFKASLTIATASADPAVHRILILHQDSSTMTSAIEIADGLAKGLGKLATTKLEIYTEFLDSGRFSTPDHLRRLADGLHAKFESIPLHVVVAVGPEALRFILDHRSPIAPTAAIIFGDLSERSLKRLSPRPDMKGVVSGYDIAKTTDLAIGLQPDARRIVVVSGSAEFDRSWQDNARHILGDRYHDLPVEYLSGLTLESMMAETEKLTAQTILPILTIFEDASGTKYRPRDAAAKIAAVSGAPSYGLLSSYVGLGIVGGNMGTYRSIGEDIAAKVIERISGDESAPQIVYATNFPVLDWRQLERWGLDKASLPDDANILHYTPTLWETYRWQITLVGLALLAQSLAILGLFYERRRRHAAEIQSRHRLLEVVHLNQSATAGALSASIAHELNQPLGAIRSNAEAAEILLQSDQPDLKLIQQIIADIKDDDQRAGDIIQRLRKMLKKRGEIDWQDFDLNEVLDSSINILHAEAERQKVSVRSVRGARHLPVRADRVHIQQVIINLAMNAMDAMDEKASPERRLEFQTAITNNSTVELSISDTGVGIPNERLAAVFDPFYTTKPAGTGLGLSIARTIIETYGGRIWAANRPEGGTVFRFDLPLAQSIQ</sequence>
<reference evidence="11" key="1">
    <citation type="submission" date="2022-03" db="EMBL/GenBank/DDBJ databases">
        <authorList>
            <person name="Brunel B."/>
        </authorList>
    </citation>
    <scope>NUCLEOTIDE SEQUENCE</scope>
    <source>
        <strain evidence="11">STM4922sample</strain>
    </source>
</reference>
<evidence type="ECO:0000256" key="4">
    <source>
        <dbReference type="ARBA" id="ARBA00022679"/>
    </source>
</evidence>
<dbReference type="GO" id="GO:0004673">
    <property type="term" value="F:protein histidine kinase activity"/>
    <property type="evidence" value="ECO:0007669"/>
    <property type="project" value="UniProtKB-EC"/>
</dbReference>
<dbReference type="PRINTS" id="PR00344">
    <property type="entry name" value="BCTRLSENSOR"/>
</dbReference>
<dbReference type="InterPro" id="IPR003594">
    <property type="entry name" value="HATPase_dom"/>
</dbReference>
<evidence type="ECO:0000313" key="12">
    <source>
        <dbReference type="Proteomes" id="UP001152604"/>
    </source>
</evidence>
<keyword evidence="9" id="KW-0732">Signal</keyword>